<proteinExistence type="predicted"/>
<dbReference type="AlphaFoldDB" id="A0AAV4DCB9"/>
<feature type="region of interest" description="Disordered" evidence="1">
    <location>
        <begin position="1"/>
        <end position="23"/>
    </location>
</feature>
<evidence type="ECO:0000313" key="3">
    <source>
        <dbReference type="Proteomes" id="UP000735302"/>
    </source>
</evidence>
<reference evidence="2 3" key="1">
    <citation type="journal article" date="2021" name="Elife">
        <title>Chloroplast acquisition without the gene transfer in kleptoplastic sea slugs, Plakobranchus ocellatus.</title>
        <authorList>
            <person name="Maeda T."/>
            <person name="Takahashi S."/>
            <person name="Yoshida T."/>
            <person name="Shimamura S."/>
            <person name="Takaki Y."/>
            <person name="Nagai Y."/>
            <person name="Toyoda A."/>
            <person name="Suzuki Y."/>
            <person name="Arimoto A."/>
            <person name="Ishii H."/>
            <person name="Satoh N."/>
            <person name="Nishiyama T."/>
            <person name="Hasebe M."/>
            <person name="Maruyama T."/>
            <person name="Minagawa J."/>
            <person name="Obokata J."/>
            <person name="Shigenobu S."/>
        </authorList>
    </citation>
    <scope>NUCLEOTIDE SEQUENCE [LARGE SCALE GENOMIC DNA]</scope>
</reference>
<comment type="caution">
    <text evidence="2">The sequence shown here is derived from an EMBL/GenBank/DDBJ whole genome shotgun (WGS) entry which is preliminary data.</text>
</comment>
<dbReference type="Proteomes" id="UP000735302">
    <property type="component" value="Unassembled WGS sequence"/>
</dbReference>
<dbReference type="EMBL" id="BLXT01007728">
    <property type="protein sequence ID" value="GFO41868.1"/>
    <property type="molecule type" value="Genomic_DNA"/>
</dbReference>
<protein>
    <submittedName>
        <fullName evidence="2">Uncharacterized protein</fullName>
    </submittedName>
</protein>
<accession>A0AAV4DCB9</accession>
<name>A0AAV4DCB9_9GAST</name>
<gene>
    <name evidence="2" type="ORF">PoB_006837300</name>
</gene>
<sequence>MKAQYKKKWKDEQSVTSHQIDSESKSHQLQLKSFRNKYSDQVRLTYMALQGEANVAAENTTKVVQIVARYLFNKEISGANLPAPSALNFMNEAHILAKQATESLLSSQHFTFATDGTSRQEQHYLEKHVHLDNGKFMFLGYSEIAADGDQTLLETSVAAFKNLSTIY</sequence>
<keyword evidence="3" id="KW-1185">Reference proteome</keyword>
<organism evidence="2 3">
    <name type="scientific">Plakobranchus ocellatus</name>
    <dbReference type="NCBI Taxonomy" id="259542"/>
    <lineage>
        <taxon>Eukaryota</taxon>
        <taxon>Metazoa</taxon>
        <taxon>Spiralia</taxon>
        <taxon>Lophotrochozoa</taxon>
        <taxon>Mollusca</taxon>
        <taxon>Gastropoda</taxon>
        <taxon>Heterobranchia</taxon>
        <taxon>Euthyneura</taxon>
        <taxon>Panpulmonata</taxon>
        <taxon>Sacoglossa</taxon>
        <taxon>Placobranchoidea</taxon>
        <taxon>Plakobranchidae</taxon>
        <taxon>Plakobranchus</taxon>
    </lineage>
</organism>
<evidence type="ECO:0000256" key="1">
    <source>
        <dbReference type="SAM" id="MobiDB-lite"/>
    </source>
</evidence>
<evidence type="ECO:0000313" key="2">
    <source>
        <dbReference type="EMBL" id="GFO41868.1"/>
    </source>
</evidence>